<name>A0ABU8FMA3_9BACI</name>
<accession>A0ABU8FMA3</accession>
<dbReference type="RefSeq" id="WP_336474123.1">
    <property type="nucleotide sequence ID" value="NZ_JBAWSX010000018.1"/>
</dbReference>
<sequence>MGVAIHGTFVWYNTVQNSIDTFQRFQSSVGSKGTSKSTKNATTLWEIKTTADKKVKYKFNGDTVTAYRDPKTCLWWGKDINGHGDSVFKVFKKEKNFTR</sequence>
<protein>
    <submittedName>
        <fullName evidence="1">Uncharacterized protein</fullName>
    </submittedName>
</protein>
<evidence type="ECO:0000313" key="2">
    <source>
        <dbReference type="Proteomes" id="UP001372526"/>
    </source>
</evidence>
<dbReference type="EMBL" id="JBAWSX010000018">
    <property type="protein sequence ID" value="MEI4803821.1"/>
    <property type="molecule type" value="Genomic_DNA"/>
</dbReference>
<organism evidence="1 2">
    <name type="scientific">Bacillus bruguierae</name>
    <dbReference type="NCBI Taxonomy" id="3127667"/>
    <lineage>
        <taxon>Bacteria</taxon>
        <taxon>Bacillati</taxon>
        <taxon>Bacillota</taxon>
        <taxon>Bacilli</taxon>
        <taxon>Bacillales</taxon>
        <taxon>Bacillaceae</taxon>
        <taxon>Bacillus</taxon>
    </lineage>
</organism>
<proteinExistence type="predicted"/>
<reference evidence="1 2" key="1">
    <citation type="submission" date="2024-01" db="EMBL/GenBank/DDBJ databases">
        <title>Seven novel Bacillus-like species.</title>
        <authorList>
            <person name="Liu G."/>
        </authorList>
    </citation>
    <scope>NUCLEOTIDE SEQUENCE [LARGE SCALE GENOMIC DNA]</scope>
    <source>
        <strain evidence="1 2">FJAT-51639</strain>
    </source>
</reference>
<dbReference type="Proteomes" id="UP001372526">
    <property type="component" value="Unassembled WGS sequence"/>
</dbReference>
<keyword evidence="2" id="KW-1185">Reference proteome</keyword>
<gene>
    <name evidence="1" type="ORF">WAZ07_21800</name>
</gene>
<comment type="caution">
    <text evidence="1">The sequence shown here is derived from an EMBL/GenBank/DDBJ whole genome shotgun (WGS) entry which is preliminary data.</text>
</comment>
<evidence type="ECO:0000313" key="1">
    <source>
        <dbReference type="EMBL" id="MEI4803821.1"/>
    </source>
</evidence>